<accession>A0A1F6DG64</accession>
<dbReference type="PANTHER" id="PTHR30399:SF1">
    <property type="entry name" value="UTP PYROPHOSPHATASE"/>
    <property type="match status" value="1"/>
</dbReference>
<dbReference type="PANTHER" id="PTHR30399">
    <property type="entry name" value="UNCHARACTERIZED PROTEIN YGJP"/>
    <property type="match status" value="1"/>
</dbReference>
<evidence type="ECO:0000313" key="3">
    <source>
        <dbReference type="Proteomes" id="UP000176377"/>
    </source>
</evidence>
<comment type="caution">
    <text evidence="2">The sequence shown here is derived from an EMBL/GenBank/DDBJ whole genome shotgun (WGS) entry which is preliminary data.</text>
</comment>
<dbReference type="InterPro" id="IPR053136">
    <property type="entry name" value="UTP_pyrophosphatase-like"/>
</dbReference>
<name>A0A1F6DG64_9BACT</name>
<evidence type="ECO:0000259" key="1">
    <source>
        <dbReference type="Pfam" id="PF01863"/>
    </source>
</evidence>
<dbReference type="Gene3D" id="3.30.2010.10">
    <property type="entry name" value="Metalloproteases ('zincins'), catalytic domain"/>
    <property type="match status" value="1"/>
</dbReference>
<evidence type="ECO:0000313" key="2">
    <source>
        <dbReference type="EMBL" id="OGG60408.1"/>
    </source>
</evidence>
<dbReference type="AlphaFoldDB" id="A0A1F6DG64"/>
<dbReference type="InterPro" id="IPR002725">
    <property type="entry name" value="YgjP-like_metallopeptidase"/>
</dbReference>
<feature type="domain" description="YgjP-like metallopeptidase" evidence="1">
    <location>
        <begin position="15"/>
        <end position="60"/>
    </location>
</feature>
<sequence length="178" mass="21331">MRVVTYTLRRSTRARYMRLTVQPGGTAVLTVPHRVPEYMIEKFLAQHTEWIERGIKRMKDFKPLPVSGRRSYLKHKEEARAFITERVAYWNRFYGFEHGRIAIKNTKHLWGSCSRKGNLNFSYALLFLPRELADYVVVHELSHLKEHNHGPRFWESVAKALPDWKSHRRELRKYLPRQ</sequence>
<reference evidence="2 3" key="1">
    <citation type="journal article" date="2016" name="Nat. Commun.">
        <title>Thousands of microbial genomes shed light on interconnected biogeochemical processes in an aquifer system.</title>
        <authorList>
            <person name="Anantharaman K."/>
            <person name="Brown C.T."/>
            <person name="Hug L.A."/>
            <person name="Sharon I."/>
            <person name="Castelle C.J."/>
            <person name="Probst A.J."/>
            <person name="Thomas B.C."/>
            <person name="Singh A."/>
            <person name="Wilkins M.J."/>
            <person name="Karaoz U."/>
            <person name="Brodie E.L."/>
            <person name="Williams K.H."/>
            <person name="Hubbard S.S."/>
            <person name="Banfield J.F."/>
        </authorList>
    </citation>
    <scope>NUCLEOTIDE SEQUENCE [LARGE SCALE GENOMIC DNA]</scope>
</reference>
<proteinExistence type="predicted"/>
<dbReference type="CDD" id="cd07344">
    <property type="entry name" value="M48_yhfN_like"/>
    <property type="match status" value="1"/>
</dbReference>
<dbReference type="EMBL" id="MFLA01000010">
    <property type="protein sequence ID" value="OGG60408.1"/>
    <property type="molecule type" value="Genomic_DNA"/>
</dbReference>
<dbReference type="Proteomes" id="UP000176377">
    <property type="component" value="Unassembled WGS sequence"/>
</dbReference>
<dbReference type="Pfam" id="PF01863">
    <property type="entry name" value="YgjP-like"/>
    <property type="match status" value="2"/>
</dbReference>
<gene>
    <name evidence="2" type="ORF">A2765_03085</name>
</gene>
<protein>
    <recommendedName>
        <fullName evidence="1">YgjP-like metallopeptidase domain-containing protein</fullName>
    </recommendedName>
</protein>
<feature type="domain" description="YgjP-like metallopeptidase" evidence="1">
    <location>
        <begin position="76"/>
        <end position="173"/>
    </location>
</feature>
<organism evidence="2 3">
    <name type="scientific">Candidatus Kaiserbacteria bacterium RIFCSPHIGHO2_01_FULL_56_24</name>
    <dbReference type="NCBI Taxonomy" id="1798487"/>
    <lineage>
        <taxon>Bacteria</taxon>
        <taxon>Candidatus Kaiseribacteriota</taxon>
    </lineage>
</organism>